<accession>C1F3K2</accession>
<dbReference type="HOGENOM" id="CLU_522376_0_0_0"/>
<protein>
    <submittedName>
        <fullName evidence="1">Uncharacterized protein</fullName>
    </submittedName>
</protein>
<sequence>MLPFRLQAQCSARQADADFARGMALAHQKQWQPASSALKAGENLCPAQKRFPEELAGVAFEQKRYPRAAHWLRRALQIDPTDQYANNFAGTVYYLMGNLPAALLYWNRVHRPQIHDLNFDPDLRIRPLILGRAFTFSPHSLLTRRQFETTEARLHGLGIFPAYRIALSPRPDGSFDADFHAVEQNGFGNSRLQSALSILSGVPYQTIYPSYFNIHRSAINVTSLLRWDSQKRRAWVNVSGPLHDLPQRRWQISFDARNENWAIRRSFTGYAPVLGSLNLQKQAAAFLVTDIVSGRWQWATGAELSHRTYRDVQRGSALNTNIVLPGTELKYLLSISGKPIDLPQHRLAVTTSAHSQIARLWSQSSSQVFEKLQGSARLRWLPSQNSDRWEITQQVRGGGLLGASPFDELFMLGVERDNNLWLRGDIGVRGGRKGSAPLGTRYLLTNSDFYRRIYSNGLIRIQAGPLFDVGRMAAPTSGLASNRWMFDTGLEARITVLGTRVLLTWGYDLRTGHNAWFGTAR</sequence>
<organism evidence="1 2">
    <name type="scientific">Acidobacterium capsulatum (strain ATCC 51196 / DSM 11244 / BCRC 80197 / JCM 7670 / NBRC 15755 / NCIMB 13165 / 161)</name>
    <dbReference type="NCBI Taxonomy" id="240015"/>
    <lineage>
        <taxon>Bacteria</taxon>
        <taxon>Pseudomonadati</taxon>
        <taxon>Acidobacteriota</taxon>
        <taxon>Terriglobia</taxon>
        <taxon>Terriglobales</taxon>
        <taxon>Acidobacteriaceae</taxon>
        <taxon>Acidobacterium</taxon>
    </lineage>
</organism>
<proteinExistence type="predicted"/>
<dbReference type="STRING" id="240015.ACP_0993"/>
<evidence type="ECO:0000313" key="2">
    <source>
        <dbReference type="Proteomes" id="UP000002207"/>
    </source>
</evidence>
<reference evidence="1 2" key="1">
    <citation type="journal article" date="2009" name="Appl. Environ. Microbiol.">
        <title>Three genomes from the phylum Acidobacteria provide insight into the lifestyles of these microorganisms in soils.</title>
        <authorList>
            <person name="Ward N.L."/>
            <person name="Challacombe J.F."/>
            <person name="Janssen P.H."/>
            <person name="Henrissat B."/>
            <person name="Coutinho P.M."/>
            <person name="Wu M."/>
            <person name="Xie G."/>
            <person name="Haft D.H."/>
            <person name="Sait M."/>
            <person name="Badger J."/>
            <person name="Barabote R.D."/>
            <person name="Bradley B."/>
            <person name="Brettin T.S."/>
            <person name="Brinkac L.M."/>
            <person name="Bruce D."/>
            <person name="Creasy T."/>
            <person name="Daugherty S.C."/>
            <person name="Davidsen T.M."/>
            <person name="DeBoy R.T."/>
            <person name="Detter J.C."/>
            <person name="Dodson R.J."/>
            <person name="Durkin A.S."/>
            <person name="Ganapathy A."/>
            <person name="Gwinn-Giglio M."/>
            <person name="Han C.S."/>
            <person name="Khouri H."/>
            <person name="Kiss H."/>
            <person name="Kothari S.P."/>
            <person name="Madupu R."/>
            <person name="Nelson K.E."/>
            <person name="Nelson W.C."/>
            <person name="Paulsen I."/>
            <person name="Penn K."/>
            <person name="Ren Q."/>
            <person name="Rosovitz M.J."/>
            <person name="Selengut J.D."/>
            <person name="Shrivastava S."/>
            <person name="Sullivan S.A."/>
            <person name="Tapia R."/>
            <person name="Thompson L.S."/>
            <person name="Watkins K.L."/>
            <person name="Yang Q."/>
            <person name="Yu C."/>
            <person name="Zafar N."/>
            <person name="Zhou L."/>
            <person name="Kuske C.R."/>
        </authorList>
    </citation>
    <scope>NUCLEOTIDE SEQUENCE [LARGE SCALE GENOMIC DNA]</scope>
    <source>
        <strain evidence="2">ATCC 51196 / DSM 11244 / BCRC 80197 / JCM 7670 / NBRC 15755 / NCIMB 13165 / 161</strain>
    </source>
</reference>
<dbReference type="InterPro" id="IPR011990">
    <property type="entry name" value="TPR-like_helical_dom_sf"/>
</dbReference>
<dbReference type="Gene3D" id="1.25.40.10">
    <property type="entry name" value="Tetratricopeptide repeat domain"/>
    <property type="match status" value="1"/>
</dbReference>
<gene>
    <name evidence="1" type="ordered locus">ACP_0993</name>
</gene>
<dbReference type="SUPFAM" id="SSF48452">
    <property type="entry name" value="TPR-like"/>
    <property type="match status" value="1"/>
</dbReference>
<keyword evidence="2" id="KW-1185">Reference proteome</keyword>
<dbReference type="InParanoid" id="C1F3K2"/>
<dbReference type="EMBL" id="CP001472">
    <property type="protein sequence ID" value="ACO32948.1"/>
    <property type="molecule type" value="Genomic_DNA"/>
</dbReference>
<evidence type="ECO:0000313" key="1">
    <source>
        <dbReference type="EMBL" id="ACO32948.1"/>
    </source>
</evidence>
<dbReference type="KEGG" id="aca:ACP_0993"/>
<dbReference type="Proteomes" id="UP000002207">
    <property type="component" value="Chromosome"/>
</dbReference>
<name>C1F3K2_ACIC5</name>
<dbReference type="AlphaFoldDB" id="C1F3K2"/>